<evidence type="ECO:0000256" key="5">
    <source>
        <dbReference type="ARBA" id="ARBA00022777"/>
    </source>
</evidence>
<dbReference type="SMART" id="SM00220">
    <property type="entry name" value="S_TKc"/>
    <property type="match status" value="1"/>
</dbReference>
<dbReference type="OrthoDB" id="5241055at2"/>
<dbReference type="Pfam" id="PF00069">
    <property type="entry name" value="Pkinase"/>
    <property type="match status" value="1"/>
</dbReference>
<evidence type="ECO:0000256" key="1">
    <source>
        <dbReference type="ARBA" id="ARBA00012513"/>
    </source>
</evidence>
<keyword evidence="2 9" id="KW-0723">Serine/threonine-protein kinase</keyword>
<organism evidence="9 10">
    <name type="scientific">Streptomyces hainanensis</name>
    <dbReference type="NCBI Taxonomy" id="402648"/>
    <lineage>
        <taxon>Bacteria</taxon>
        <taxon>Bacillati</taxon>
        <taxon>Actinomycetota</taxon>
        <taxon>Actinomycetes</taxon>
        <taxon>Kitasatosporales</taxon>
        <taxon>Streptomycetaceae</taxon>
        <taxon>Streptomyces</taxon>
    </lineage>
</organism>
<keyword evidence="6 7" id="KW-0067">ATP-binding</keyword>
<keyword evidence="10" id="KW-1185">Reference proteome</keyword>
<dbReference type="AlphaFoldDB" id="A0A4V2Y3I7"/>
<dbReference type="SUPFAM" id="SSF56112">
    <property type="entry name" value="Protein kinase-like (PK-like)"/>
    <property type="match status" value="1"/>
</dbReference>
<feature type="domain" description="Protein kinase" evidence="8">
    <location>
        <begin position="10"/>
        <end position="264"/>
    </location>
</feature>
<evidence type="ECO:0000313" key="9">
    <source>
        <dbReference type="EMBL" id="TDC76635.1"/>
    </source>
</evidence>
<protein>
    <recommendedName>
        <fullName evidence="1">non-specific serine/threonine protein kinase</fullName>
        <ecNumber evidence="1">2.7.11.1</ecNumber>
    </recommendedName>
</protein>
<evidence type="ECO:0000256" key="4">
    <source>
        <dbReference type="ARBA" id="ARBA00022741"/>
    </source>
</evidence>
<dbReference type="RefSeq" id="WP_132817454.1">
    <property type="nucleotide sequence ID" value="NZ_SMKI01000072.1"/>
</dbReference>
<evidence type="ECO:0000256" key="7">
    <source>
        <dbReference type="PROSITE-ProRule" id="PRU10141"/>
    </source>
</evidence>
<feature type="binding site" evidence="7">
    <location>
        <position position="39"/>
    </location>
    <ligand>
        <name>ATP</name>
        <dbReference type="ChEBI" id="CHEBI:30616"/>
    </ligand>
</feature>
<dbReference type="InterPro" id="IPR000719">
    <property type="entry name" value="Prot_kinase_dom"/>
</dbReference>
<dbReference type="Gene3D" id="1.10.510.10">
    <property type="entry name" value="Transferase(Phosphotransferase) domain 1"/>
    <property type="match status" value="1"/>
</dbReference>
<evidence type="ECO:0000259" key="8">
    <source>
        <dbReference type="PROSITE" id="PS50011"/>
    </source>
</evidence>
<dbReference type="GO" id="GO:0004674">
    <property type="term" value="F:protein serine/threonine kinase activity"/>
    <property type="evidence" value="ECO:0007669"/>
    <property type="project" value="UniProtKB-KW"/>
</dbReference>
<reference evidence="9 10" key="1">
    <citation type="submission" date="2019-03" db="EMBL/GenBank/DDBJ databases">
        <title>Draft genome sequences of novel Actinobacteria.</title>
        <authorList>
            <person name="Sahin N."/>
            <person name="Ay H."/>
            <person name="Saygin H."/>
        </authorList>
    </citation>
    <scope>NUCLEOTIDE SEQUENCE [LARGE SCALE GENOMIC DNA]</scope>
    <source>
        <strain evidence="9 10">DSM 41900</strain>
    </source>
</reference>
<evidence type="ECO:0000256" key="2">
    <source>
        <dbReference type="ARBA" id="ARBA00022527"/>
    </source>
</evidence>
<dbReference type="InterPro" id="IPR008271">
    <property type="entry name" value="Ser/Thr_kinase_AS"/>
</dbReference>
<evidence type="ECO:0000313" key="10">
    <source>
        <dbReference type="Proteomes" id="UP000295345"/>
    </source>
</evidence>
<dbReference type="InterPro" id="IPR011009">
    <property type="entry name" value="Kinase-like_dom_sf"/>
</dbReference>
<dbReference type="EMBL" id="SMKI01000072">
    <property type="protein sequence ID" value="TDC76635.1"/>
    <property type="molecule type" value="Genomic_DNA"/>
</dbReference>
<dbReference type="PANTHER" id="PTHR43289:SF6">
    <property type="entry name" value="SERINE_THREONINE-PROTEIN KINASE NEKL-3"/>
    <property type="match status" value="1"/>
</dbReference>
<gene>
    <name evidence="9" type="ORF">E1283_09265</name>
</gene>
<dbReference type="PANTHER" id="PTHR43289">
    <property type="entry name" value="MITOGEN-ACTIVATED PROTEIN KINASE KINASE KINASE 20-RELATED"/>
    <property type="match status" value="1"/>
</dbReference>
<dbReference type="InterPro" id="IPR017441">
    <property type="entry name" value="Protein_kinase_ATP_BS"/>
</dbReference>
<accession>A0A4V2Y3I7</accession>
<dbReference type="EC" id="2.7.11.1" evidence="1"/>
<keyword evidence="3" id="KW-0808">Transferase</keyword>
<dbReference type="Gene3D" id="3.30.200.20">
    <property type="entry name" value="Phosphorylase Kinase, domain 1"/>
    <property type="match status" value="1"/>
</dbReference>
<dbReference type="Proteomes" id="UP000295345">
    <property type="component" value="Unassembled WGS sequence"/>
</dbReference>
<dbReference type="PROSITE" id="PS00108">
    <property type="entry name" value="PROTEIN_KINASE_ST"/>
    <property type="match status" value="1"/>
</dbReference>
<proteinExistence type="predicted"/>
<evidence type="ECO:0000256" key="6">
    <source>
        <dbReference type="ARBA" id="ARBA00022840"/>
    </source>
</evidence>
<name>A0A4V2Y3I7_9ACTN</name>
<comment type="caution">
    <text evidence="9">The sequence shown here is derived from an EMBL/GenBank/DDBJ whole genome shotgun (WGS) entry which is preliminary data.</text>
</comment>
<dbReference type="PROSITE" id="PS00107">
    <property type="entry name" value="PROTEIN_KINASE_ATP"/>
    <property type="match status" value="1"/>
</dbReference>
<dbReference type="GO" id="GO:0005524">
    <property type="term" value="F:ATP binding"/>
    <property type="evidence" value="ECO:0007669"/>
    <property type="project" value="UniProtKB-UniRule"/>
</dbReference>
<keyword evidence="4 7" id="KW-0547">Nucleotide-binding</keyword>
<keyword evidence="5 9" id="KW-0418">Kinase</keyword>
<dbReference type="CDD" id="cd14014">
    <property type="entry name" value="STKc_PknB_like"/>
    <property type="match status" value="1"/>
</dbReference>
<sequence>MQSSERIGRYRLDRRLGAGAFGVVWLAHDDVLEAPVAVKVMAENWAHRLDIRERFFSEARLLRRAGSSRVVQVFDIRELPDERPYFVMEYADGGTLEDRLVDGPLPLAQSLRLTAEAARGAAALHVAGIVHRDIKPSNVLFRRSSDGEDGGQDTMLMGDLRLAKSLAQASGLTMAAGSAGYQPPEQAEPGAGIDARADVYSLGAVGYRLVTGEVPGPPGKVVRPDALRPGLHPQVRRALLRAMAPDRERRWPTAKDFADELDRLADLTADEPVAPPRRRRPPLGTTLLAAATAATVALGGVATWLAWQRADHAKGPQVVQDATGRISVEVPRRWAGQLGDGGWDSTVLGLPDGHAPGLVVADDLAEWPDLGSPANGLFVGLSEQGDVTTEVDALSHNSCEYGGSRAYRGTDWRGTVRSWSACPADSGTVTEVALVPSGGGDQPQLYVQIRQDGESDATDSVLDSLRVD</sequence>
<evidence type="ECO:0000256" key="3">
    <source>
        <dbReference type="ARBA" id="ARBA00022679"/>
    </source>
</evidence>
<dbReference type="PROSITE" id="PS50011">
    <property type="entry name" value="PROTEIN_KINASE_DOM"/>
    <property type="match status" value="1"/>
</dbReference>